<dbReference type="InterPro" id="IPR002508">
    <property type="entry name" value="MurNAc-LAA_cat"/>
</dbReference>
<gene>
    <name evidence="3" type="ORF">H9L42_03755</name>
</gene>
<evidence type="ECO:0000259" key="2">
    <source>
        <dbReference type="SMART" id="SM00646"/>
    </source>
</evidence>
<dbReference type="PANTHER" id="PTHR30404:SF0">
    <property type="entry name" value="N-ACETYLMURAMOYL-L-ALANINE AMIDASE AMIC"/>
    <property type="match status" value="1"/>
</dbReference>
<proteinExistence type="predicted"/>
<dbReference type="GO" id="GO:0009253">
    <property type="term" value="P:peptidoglycan catabolic process"/>
    <property type="evidence" value="ECO:0007669"/>
    <property type="project" value="InterPro"/>
</dbReference>
<dbReference type="GO" id="GO:0030288">
    <property type="term" value="C:outer membrane-bounded periplasmic space"/>
    <property type="evidence" value="ECO:0007669"/>
    <property type="project" value="TreeGrafter"/>
</dbReference>
<comment type="caution">
    <text evidence="3">The sequence shown here is derived from an EMBL/GenBank/DDBJ whole genome shotgun (WGS) entry which is preliminary data.</text>
</comment>
<name>A0A923SPW0_9FIRM</name>
<dbReference type="EMBL" id="JACRYT010000002">
    <property type="protein sequence ID" value="MBC6678941.1"/>
    <property type="molecule type" value="Genomic_DNA"/>
</dbReference>
<dbReference type="AlphaFoldDB" id="A0A923SPW0"/>
<evidence type="ECO:0000256" key="1">
    <source>
        <dbReference type="ARBA" id="ARBA00022801"/>
    </source>
</evidence>
<keyword evidence="1" id="KW-0378">Hydrolase</keyword>
<dbReference type="GO" id="GO:0008745">
    <property type="term" value="F:N-acetylmuramoyl-L-alanine amidase activity"/>
    <property type="evidence" value="ECO:0007669"/>
    <property type="project" value="InterPro"/>
</dbReference>
<feature type="domain" description="MurNAc-LAA" evidence="2">
    <location>
        <begin position="73"/>
        <end position="182"/>
    </location>
</feature>
<dbReference type="InterPro" id="IPR050695">
    <property type="entry name" value="N-acetylmuramoyl_amidase_3"/>
</dbReference>
<protein>
    <submittedName>
        <fullName evidence="3">N-acetylmuramoyl-L-alanine amidase</fullName>
    </submittedName>
</protein>
<evidence type="ECO:0000313" key="3">
    <source>
        <dbReference type="EMBL" id="MBC6678941.1"/>
    </source>
</evidence>
<dbReference type="Pfam" id="PF01520">
    <property type="entry name" value="Amidase_3"/>
    <property type="match status" value="1"/>
</dbReference>
<organism evidence="3 4">
    <name type="scientific">Zhenpiania hominis</name>
    <dbReference type="NCBI Taxonomy" id="2763644"/>
    <lineage>
        <taxon>Bacteria</taxon>
        <taxon>Bacillati</taxon>
        <taxon>Bacillota</taxon>
        <taxon>Clostridia</taxon>
        <taxon>Peptostreptococcales</taxon>
        <taxon>Anaerovoracaceae</taxon>
        <taxon>Zhenpiania</taxon>
    </lineage>
</organism>
<accession>A0A923SPW0</accession>
<dbReference type="Gene3D" id="3.40.630.40">
    <property type="entry name" value="Zn-dependent exopeptidases"/>
    <property type="match status" value="1"/>
</dbReference>
<sequence length="189" mass="20831">MAIKIFVDQGHNPQNPNAGAEVNGVREQDINYEVGVRLAALLRADPDFDVRLSRDTPEEQLGTSNATSLQARVYEANTWGADYFVSLHCNTSTNTSASGSEAYVYSESTPAYTLAGRILEGLHDMTGLRNRGVFIRPSLYVLRATSMPAVLVEMGYMTNANDLYLLTSDPESFARGIYRGIRLYFGMTS</sequence>
<dbReference type="CDD" id="cd02696">
    <property type="entry name" value="MurNAc-LAA"/>
    <property type="match status" value="1"/>
</dbReference>
<dbReference type="SMART" id="SM00646">
    <property type="entry name" value="Ami_3"/>
    <property type="match status" value="1"/>
</dbReference>
<dbReference type="Proteomes" id="UP000602647">
    <property type="component" value="Unassembled WGS sequence"/>
</dbReference>
<reference evidence="3" key="1">
    <citation type="submission" date="2020-08" db="EMBL/GenBank/DDBJ databases">
        <title>Genome public.</title>
        <authorList>
            <person name="Liu C."/>
            <person name="Sun Q."/>
        </authorList>
    </citation>
    <scope>NUCLEOTIDE SEQUENCE</scope>
    <source>
        <strain evidence="3">BX12</strain>
    </source>
</reference>
<evidence type="ECO:0000313" key="4">
    <source>
        <dbReference type="Proteomes" id="UP000602647"/>
    </source>
</evidence>
<keyword evidence="4" id="KW-1185">Reference proteome</keyword>
<dbReference type="SUPFAM" id="SSF53187">
    <property type="entry name" value="Zn-dependent exopeptidases"/>
    <property type="match status" value="1"/>
</dbReference>
<dbReference type="RefSeq" id="WP_187302067.1">
    <property type="nucleotide sequence ID" value="NZ_CBCTON010000004.1"/>
</dbReference>
<dbReference type="PANTHER" id="PTHR30404">
    <property type="entry name" value="N-ACETYLMURAMOYL-L-ALANINE AMIDASE"/>
    <property type="match status" value="1"/>
</dbReference>